<reference evidence="2 3" key="1">
    <citation type="submission" date="2020-08" db="EMBL/GenBank/DDBJ databases">
        <title>Sequencing the genomes of 1000 actinobacteria strains.</title>
        <authorList>
            <person name="Klenk H.-P."/>
        </authorList>
    </citation>
    <scope>NUCLEOTIDE SEQUENCE [LARGE SCALE GENOMIC DNA]</scope>
    <source>
        <strain evidence="2 3">DSM 105498</strain>
    </source>
</reference>
<evidence type="ECO:0000256" key="1">
    <source>
        <dbReference type="SAM" id="MobiDB-lite"/>
    </source>
</evidence>
<protein>
    <submittedName>
        <fullName evidence="2">Uncharacterized protein</fullName>
    </submittedName>
</protein>
<feature type="region of interest" description="Disordered" evidence="1">
    <location>
        <begin position="30"/>
        <end position="134"/>
    </location>
</feature>
<feature type="compositionally biased region" description="Polar residues" evidence="1">
    <location>
        <begin position="52"/>
        <end position="66"/>
    </location>
</feature>
<feature type="compositionally biased region" description="Low complexity" evidence="1">
    <location>
        <begin position="69"/>
        <end position="93"/>
    </location>
</feature>
<dbReference type="RefSeq" id="WP_183591777.1">
    <property type="nucleotide sequence ID" value="NZ_JACHWR010000001.1"/>
</dbReference>
<name>A0A7W4Z0I6_9ACTN</name>
<dbReference type="EMBL" id="JACHWR010000001">
    <property type="protein sequence ID" value="MBB3041928.1"/>
    <property type="molecule type" value="Genomic_DNA"/>
</dbReference>
<sequence length="243" mass="24643">MPNRRSMLIALAAAVLAAIVVGGAFGVRLGDDPDGTSAPTADASADHDAPTGSLSGRTEPRSGTKQRGSESLPEPTSSTSPQTPQAPTTPTTAKGGVAVVPEQAGPAGEYRLPGLGRPATDPSGPAYEPPEKPAAARGRLVAGYPARLLPRAPRSTVVSSSVAPTTGRVQVALVGHRSTSPSSVLLFYRATLGRSGFREVPTQAVGGADAAAFRRGDERVVVTIDPAPARTYSVYATLVAGEA</sequence>
<gene>
    <name evidence="2" type="ORF">FHU40_001729</name>
</gene>
<dbReference type="AlphaFoldDB" id="A0A7W4Z0I6"/>
<organism evidence="2 3">
    <name type="scientific">Nocardioides soli</name>
    <dbReference type="NCBI Taxonomy" id="1036020"/>
    <lineage>
        <taxon>Bacteria</taxon>
        <taxon>Bacillati</taxon>
        <taxon>Actinomycetota</taxon>
        <taxon>Actinomycetes</taxon>
        <taxon>Propionibacteriales</taxon>
        <taxon>Nocardioidaceae</taxon>
        <taxon>Nocardioides</taxon>
    </lineage>
</organism>
<dbReference type="PROSITE" id="PS51318">
    <property type="entry name" value="TAT"/>
    <property type="match status" value="1"/>
</dbReference>
<evidence type="ECO:0000313" key="2">
    <source>
        <dbReference type="EMBL" id="MBB3041928.1"/>
    </source>
</evidence>
<accession>A0A7W4Z0I6</accession>
<keyword evidence="3" id="KW-1185">Reference proteome</keyword>
<evidence type="ECO:0000313" key="3">
    <source>
        <dbReference type="Proteomes" id="UP000589626"/>
    </source>
</evidence>
<proteinExistence type="predicted"/>
<dbReference type="InterPro" id="IPR006311">
    <property type="entry name" value="TAT_signal"/>
</dbReference>
<dbReference type="Proteomes" id="UP000589626">
    <property type="component" value="Unassembled WGS sequence"/>
</dbReference>
<comment type="caution">
    <text evidence="2">The sequence shown here is derived from an EMBL/GenBank/DDBJ whole genome shotgun (WGS) entry which is preliminary data.</text>
</comment>